<name>A0ABZ3ET73_9FIRM</name>
<reference evidence="2 3" key="1">
    <citation type="submission" date="2024-02" db="EMBL/GenBank/DDBJ databases">
        <title>Bacterial strain from lacustrine sediment.</title>
        <authorList>
            <person name="Petit C."/>
            <person name="Fadhlaoui K."/>
        </authorList>
    </citation>
    <scope>NUCLEOTIDE SEQUENCE [LARGE SCALE GENOMIC DNA]</scope>
    <source>
        <strain evidence="2 3">IPX-CK</strain>
    </source>
</reference>
<dbReference type="InterPro" id="IPR036514">
    <property type="entry name" value="SGNH_hydro_sf"/>
</dbReference>
<dbReference type="SUPFAM" id="SSF52266">
    <property type="entry name" value="SGNH hydrolase"/>
    <property type="match status" value="1"/>
</dbReference>
<evidence type="ECO:0000313" key="3">
    <source>
        <dbReference type="Proteomes" id="UP001451571"/>
    </source>
</evidence>
<dbReference type="EMBL" id="CP146256">
    <property type="protein sequence ID" value="XAH73421.1"/>
    <property type="molecule type" value="Genomic_DNA"/>
</dbReference>
<protein>
    <recommendedName>
        <fullName evidence="4">GDSL-like lipase/acylhydrolase family protein</fullName>
    </recommendedName>
</protein>
<evidence type="ECO:0000256" key="1">
    <source>
        <dbReference type="SAM" id="Phobius"/>
    </source>
</evidence>
<accession>A0ABZ3ET73</accession>
<organism evidence="2 3">
    <name type="scientific">Kineothrix sedimenti</name>
    <dbReference type="NCBI Taxonomy" id="3123317"/>
    <lineage>
        <taxon>Bacteria</taxon>
        <taxon>Bacillati</taxon>
        <taxon>Bacillota</taxon>
        <taxon>Clostridia</taxon>
        <taxon>Lachnospirales</taxon>
        <taxon>Lachnospiraceae</taxon>
        <taxon>Kineothrix</taxon>
    </lineage>
</organism>
<evidence type="ECO:0000313" key="2">
    <source>
        <dbReference type="EMBL" id="XAH73421.1"/>
    </source>
</evidence>
<dbReference type="Gene3D" id="3.40.50.1110">
    <property type="entry name" value="SGNH hydrolase"/>
    <property type="match status" value="1"/>
</dbReference>
<dbReference type="Proteomes" id="UP001451571">
    <property type="component" value="Chromosome"/>
</dbReference>
<keyword evidence="1" id="KW-1133">Transmembrane helix</keyword>
<feature type="transmembrane region" description="Helical" evidence="1">
    <location>
        <begin position="12"/>
        <end position="34"/>
    </location>
</feature>
<gene>
    <name evidence="2" type="ORF">V6984_18255</name>
</gene>
<keyword evidence="1" id="KW-0472">Membrane</keyword>
<keyword evidence="3" id="KW-1185">Reference proteome</keyword>
<sequence length="322" mass="35420">MENENKKLSLNWHYIILGAILIIAAIAIIKLVIWNIGTQSDYDPNNLAEGYDIEALDTIIPLSDTNLEGRTDDGVNTILCLGGNPLTDEMGENSFTSLLAQKTESTVYNGGFPDSGIGAKYSAYNEGYPRDNFNLPYVAKSIAGKDFTALKSVSAGEQDERYAQAAATLESIDYDKIDTIVIMYDAIDYLEKVPSDNPNDPYEISTYTGGLRSAIETIQEAYPYIRIFVMSHTFAQCIDENGNYQNGGTVDLGNGALPHYLVKEVDVAISCGVSIIDNYYGTINEDNYRDYMTDYIHLNDAGRNALADRLAEVINTGHTSSK</sequence>
<evidence type="ECO:0008006" key="4">
    <source>
        <dbReference type="Google" id="ProtNLM"/>
    </source>
</evidence>
<keyword evidence="1" id="KW-0812">Transmembrane</keyword>
<dbReference type="RefSeq" id="WP_342757028.1">
    <property type="nucleotide sequence ID" value="NZ_CP146256.1"/>
</dbReference>
<proteinExistence type="predicted"/>